<evidence type="ECO:0000313" key="2">
    <source>
        <dbReference type="EMBL" id="VCU70105.1"/>
    </source>
</evidence>
<dbReference type="RefSeq" id="WP_124079616.1">
    <property type="nucleotide sequence ID" value="NZ_UWPJ01000017.1"/>
</dbReference>
<organism evidence="2 3">
    <name type="scientific">Pigmentiphaga humi</name>
    <dbReference type="NCBI Taxonomy" id="2478468"/>
    <lineage>
        <taxon>Bacteria</taxon>
        <taxon>Pseudomonadati</taxon>
        <taxon>Pseudomonadota</taxon>
        <taxon>Betaproteobacteria</taxon>
        <taxon>Burkholderiales</taxon>
        <taxon>Alcaligenaceae</taxon>
        <taxon>Pigmentiphaga</taxon>
    </lineage>
</organism>
<evidence type="ECO:0000256" key="1">
    <source>
        <dbReference type="SAM" id="Phobius"/>
    </source>
</evidence>
<keyword evidence="1" id="KW-0812">Transmembrane</keyword>
<protein>
    <recommendedName>
        <fullName evidence="4">Transmembrane protein EpsG</fullName>
    </recommendedName>
</protein>
<name>A0A3P4B4M3_9BURK</name>
<keyword evidence="3" id="KW-1185">Reference proteome</keyword>
<feature type="transmembrane region" description="Helical" evidence="1">
    <location>
        <begin position="322"/>
        <end position="349"/>
    </location>
</feature>
<dbReference type="AlphaFoldDB" id="A0A3P4B4M3"/>
<feature type="transmembrane region" description="Helical" evidence="1">
    <location>
        <begin position="267"/>
        <end position="288"/>
    </location>
</feature>
<dbReference type="Pfam" id="PF14897">
    <property type="entry name" value="EpsG"/>
    <property type="match status" value="1"/>
</dbReference>
<accession>A0A3P4B4M3</accession>
<evidence type="ECO:0000313" key="3">
    <source>
        <dbReference type="Proteomes" id="UP000277294"/>
    </source>
</evidence>
<reference evidence="2 3" key="1">
    <citation type="submission" date="2018-10" db="EMBL/GenBank/DDBJ databases">
        <authorList>
            <person name="Criscuolo A."/>
        </authorList>
    </citation>
    <scope>NUCLEOTIDE SEQUENCE [LARGE SCALE GENOMIC DNA]</scope>
    <source>
        <strain evidence="2">DnA1</strain>
    </source>
</reference>
<evidence type="ECO:0008006" key="4">
    <source>
        <dbReference type="Google" id="ProtNLM"/>
    </source>
</evidence>
<dbReference type="OrthoDB" id="5373240at2"/>
<gene>
    <name evidence="2" type="ORF">PIGHUM_02172</name>
</gene>
<feature type="transmembrane region" description="Helical" evidence="1">
    <location>
        <begin position="35"/>
        <end position="51"/>
    </location>
</feature>
<keyword evidence="1" id="KW-0472">Membrane</keyword>
<feature type="transmembrane region" description="Helical" evidence="1">
    <location>
        <begin position="237"/>
        <end position="255"/>
    </location>
</feature>
<dbReference type="InterPro" id="IPR049458">
    <property type="entry name" value="EpsG-like"/>
</dbReference>
<feature type="transmembrane region" description="Helical" evidence="1">
    <location>
        <begin position="164"/>
        <end position="191"/>
    </location>
</feature>
<feature type="transmembrane region" description="Helical" evidence="1">
    <location>
        <begin position="198"/>
        <end position="217"/>
    </location>
</feature>
<feature type="transmembrane region" description="Helical" evidence="1">
    <location>
        <begin position="125"/>
        <end position="144"/>
    </location>
</feature>
<feature type="transmembrane region" description="Helical" evidence="1">
    <location>
        <begin position="95"/>
        <end position="118"/>
    </location>
</feature>
<keyword evidence="1" id="KW-1133">Transmembrane helix</keyword>
<feature type="transmembrane region" description="Helical" evidence="1">
    <location>
        <begin position="294"/>
        <end position="310"/>
    </location>
</feature>
<sequence length="361" mass="40395">MLPYWVLFFCVAWMAITHMRPVARGSQRAFPMEGAWLVAIALLTLMIGWRHEVGGDWVSYLWHIDAMEGKSFGSPGANGRGDPAYTLLNWLGANWVGGVYFVNLVCAAIFSVGLAVFCRSQPRPWLALAVAVPYLVVVVAMGYTRQGVAIGLAMLGMAALQQRGVVAFLFWIAVAGLFHKSAIVLVPLVLFSGQKNRLMVMLGVVLVCLVLYVLLLQESIDNLKYGYVDKEYDSSGAAIRVAMNCIPAILFLLFRKRFRLDARAQTFWTWMSVSGVMFVPLLMVSSSSTAVDRVALYWIPLQLFVLSRLPDVFGRFAAKNQLVVFSLLGYSASILAVWLFFASHAFAWLPYQFYPWVFLWQ</sequence>
<proteinExistence type="predicted"/>
<dbReference type="EMBL" id="UWPJ01000017">
    <property type="protein sequence ID" value="VCU70105.1"/>
    <property type="molecule type" value="Genomic_DNA"/>
</dbReference>
<feature type="transmembrane region" description="Helical" evidence="1">
    <location>
        <begin position="6"/>
        <end position="23"/>
    </location>
</feature>
<dbReference type="Proteomes" id="UP000277294">
    <property type="component" value="Unassembled WGS sequence"/>
</dbReference>